<comment type="caution">
    <text evidence="2">The sequence shown here is derived from an EMBL/GenBank/DDBJ whole genome shotgun (WGS) entry which is preliminary data.</text>
</comment>
<dbReference type="Proteomes" id="UP000279236">
    <property type="component" value="Unassembled WGS sequence"/>
</dbReference>
<organism evidence="2 3">
    <name type="scientific">Apiotrichum porosum</name>
    <dbReference type="NCBI Taxonomy" id="105984"/>
    <lineage>
        <taxon>Eukaryota</taxon>
        <taxon>Fungi</taxon>
        <taxon>Dikarya</taxon>
        <taxon>Basidiomycota</taxon>
        <taxon>Agaricomycotina</taxon>
        <taxon>Tremellomycetes</taxon>
        <taxon>Trichosporonales</taxon>
        <taxon>Trichosporonaceae</taxon>
        <taxon>Apiotrichum</taxon>
    </lineage>
</organism>
<proteinExistence type="predicted"/>
<evidence type="ECO:0000313" key="3">
    <source>
        <dbReference type="Proteomes" id="UP000279236"/>
    </source>
</evidence>
<accession>A0A427XZ64</accession>
<dbReference type="GeneID" id="39590230"/>
<dbReference type="RefSeq" id="XP_028477626.1">
    <property type="nucleotide sequence ID" value="XM_028621174.1"/>
</dbReference>
<dbReference type="EMBL" id="RSCE01000003">
    <property type="protein sequence ID" value="RSH84178.1"/>
    <property type="molecule type" value="Genomic_DNA"/>
</dbReference>
<evidence type="ECO:0000313" key="2">
    <source>
        <dbReference type="EMBL" id="RSH84178.1"/>
    </source>
</evidence>
<reference evidence="2 3" key="1">
    <citation type="submission" date="2018-11" db="EMBL/GenBank/DDBJ databases">
        <title>Genome sequence of Apiotrichum porosum DSM 27194.</title>
        <authorList>
            <person name="Aliyu H."/>
            <person name="Gorte O."/>
            <person name="Ochsenreither K."/>
        </authorList>
    </citation>
    <scope>NUCLEOTIDE SEQUENCE [LARGE SCALE GENOMIC DNA]</scope>
    <source>
        <strain evidence="2 3">DSM 27194</strain>
    </source>
</reference>
<feature type="compositionally biased region" description="Low complexity" evidence="1">
    <location>
        <begin position="375"/>
        <end position="391"/>
    </location>
</feature>
<protein>
    <submittedName>
        <fullName evidence="2">Uncharacterized protein</fullName>
    </submittedName>
</protein>
<gene>
    <name evidence="2" type="ORF">EHS24_005687</name>
</gene>
<sequence length="464" mass="51157">MARREAPLLTPLSSLHLSYASMSSVQQENVRLTLYDMDANFPSVPGQPGCRFHPFLSALHASPTSSNVAANVDGLGLFLTAGDTGLEDLSVVWESSTVAAYYAKIKAKYTRLSRRETGSPLGPPALGTPAPFASLLPEAMGYAVRSDNRRHPFLVWGYLQLDPRSWSDHEIRAHWSRVAFLQLLAPLFACYKLGGCRVGISMVNTSFIRIWVKSEREVVVEVMPDWARRFDWGLSLLQWMEHDEFWATGAGLPRRLADGDPRNLFRHDISVDQWNLDALLDWIALAFSRADAMVDPDPSVALAPLFTHGGDEEAPFLWTVGEPIPPPLPPAVVTPPKPFSLPKPPIPPTFNPATPFRRLSRRLSTILPLPTLRRTSTASTAPGTPSTPGTPDSDKFLKPAKLTPLVYEGAGNLKVTPELGRKVNELFPNHRSSELEEARGKMDPRVALVALGHLKVSFKPVSNE</sequence>
<feature type="region of interest" description="Disordered" evidence="1">
    <location>
        <begin position="372"/>
        <end position="397"/>
    </location>
</feature>
<evidence type="ECO:0000256" key="1">
    <source>
        <dbReference type="SAM" id="MobiDB-lite"/>
    </source>
</evidence>
<name>A0A427XZ64_9TREE</name>
<dbReference type="AlphaFoldDB" id="A0A427XZ64"/>
<keyword evidence="3" id="KW-1185">Reference proteome</keyword>